<gene>
    <name evidence="1" type="ORF">DXA68_19830</name>
    <name evidence="2" type="ORF">SAMN05444350_12052</name>
</gene>
<evidence type="ECO:0000313" key="3">
    <source>
        <dbReference type="Proteomes" id="UP000184192"/>
    </source>
</evidence>
<dbReference type="Proteomes" id="UP000286075">
    <property type="component" value="Unassembled WGS sequence"/>
</dbReference>
<dbReference type="GeneID" id="92713242"/>
<keyword evidence="3" id="KW-1185">Reference proteome</keyword>
<dbReference type="RefSeq" id="WP_025831497.1">
    <property type="nucleotide sequence ID" value="NZ_CABMFG010000044.1"/>
</dbReference>
<reference evidence="1 4" key="3">
    <citation type="submission" date="2018-08" db="EMBL/GenBank/DDBJ databases">
        <title>A genome reference for cultivated species of the human gut microbiota.</title>
        <authorList>
            <person name="Zou Y."/>
            <person name="Xue W."/>
            <person name="Luo G."/>
        </authorList>
    </citation>
    <scope>NUCLEOTIDE SEQUENCE [LARGE SCALE GENOMIC DNA]</scope>
    <source>
        <strain evidence="1 4">OF03-9BH</strain>
    </source>
</reference>
<name>A0A1M6HYG8_9BACE</name>
<dbReference type="EMBL" id="QSCF01000044">
    <property type="protein sequence ID" value="RGX76569.1"/>
    <property type="molecule type" value="Genomic_DNA"/>
</dbReference>
<dbReference type="Proteomes" id="UP000184192">
    <property type="component" value="Unassembled WGS sequence"/>
</dbReference>
<dbReference type="AlphaFoldDB" id="A0A1M6HYG8"/>
<organism evidence="2 3">
    <name type="scientific">Bacteroides stercorirosoris</name>
    <dbReference type="NCBI Taxonomy" id="871324"/>
    <lineage>
        <taxon>Bacteria</taxon>
        <taxon>Pseudomonadati</taxon>
        <taxon>Bacteroidota</taxon>
        <taxon>Bacteroidia</taxon>
        <taxon>Bacteroidales</taxon>
        <taxon>Bacteroidaceae</taxon>
        <taxon>Bacteroides</taxon>
    </lineage>
</organism>
<protein>
    <submittedName>
        <fullName evidence="2">Uncharacterized protein</fullName>
    </submittedName>
</protein>
<dbReference type="eggNOG" id="ENOG5033FB6">
    <property type="taxonomic scope" value="Bacteria"/>
</dbReference>
<accession>A0A1M6HYG8</accession>
<dbReference type="OrthoDB" id="1121857at2"/>
<evidence type="ECO:0000313" key="1">
    <source>
        <dbReference type="EMBL" id="RGX76569.1"/>
    </source>
</evidence>
<evidence type="ECO:0000313" key="4">
    <source>
        <dbReference type="Proteomes" id="UP000286075"/>
    </source>
</evidence>
<sequence length="89" mass="10216">MASRRELKKNVNYIAGELFMECLVNSLYVPGTDKAKADKLMAEVLEMQDEFVSRISHTEPGNVKGFYKKFREDFNKKVNEIIDGIGKLK</sequence>
<proteinExistence type="predicted"/>
<dbReference type="EMBL" id="FQZN01000020">
    <property type="protein sequence ID" value="SHJ27124.1"/>
    <property type="molecule type" value="Genomic_DNA"/>
</dbReference>
<evidence type="ECO:0000313" key="2">
    <source>
        <dbReference type="EMBL" id="SHJ27124.1"/>
    </source>
</evidence>
<reference evidence="2" key="2">
    <citation type="submission" date="2016-11" db="EMBL/GenBank/DDBJ databases">
        <authorList>
            <person name="Jaros S."/>
            <person name="Januszkiewicz K."/>
            <person name="Wedrychowicz H."/>
        </authorList>
    </citation>
    <scope>NUCLEOTIDE SEQUENCE [LARGE SCALE GENOMIC DNA]</scope>
    <source>
        <strain evidence="2">DSM 26884</strain>
    </source>
</reference>
<reference evidence="3" key="1">
    <citation type="submission" date="2016-11" db="EMBL/GenBank/DDBJ databases">
        <authorList>
            <person name="Varghese N."/>
            <person name="Submissions S."/>
        </authorList>
    </citation>
    <scope>NUCLEOTIDE SEQUENCE [LARGE SCALE GENOMIC DNA]</scope>
    <source>
        <strain evidence="3">DSM 26884</strain>
    </source>
</reference>